<dbReference type="InParanoid" id="G0V890"/>
<protein>
    <submittedName>
        <fullName evidence="2">Uncharacterized protein</fullName>
    </submittedName>
</protein>
<evidence type="ECO:0000313" key="3">
    <source>
        <dbReference type="Proteomes" id="UP000001640"/>
    </source>
</evidence>
<proteinExistence type="predicted"/>
<dbReference type="RefSeq" id="XP_003674069.1">
    <property type="nucleotide sequence ID" value="XM_003674021.1"/>
</dbReference>
<sequence length="473" mass="53644">MSDQRPIRLAVLGGESTGKTSLISRLTVNFVHEVHYPTRNQTNWLFDFNPHTKLAKTLLDGQAHERLYSRTPGGQTPQPLFSSPQISPEIQLSPLVFQAFMNDFTNLKNQYKTRSNNHIKHFDLKKSDNAFYQYMEPTAAANHYNSRSAINKPNNNNNNSNNIPSSTVKLPENYLPPSYTPISIDIIDTPAFNPDIVVPFLEVSLFRNLDKSILKGLANEPRKPVTTTTLLVASGASELNGKIDAYIFVYSAVPELFNYNVNPPDYNENQESLNPKDNSYLNRRHEIDGGYTMLTIMRNCILDAWTEFRNYQKRWELGKEDDTYSIVYNFKNFWKSYNESEERSKLNKLRSFDNKLRSIDMDPSSPNSPPPIIIVCTHLDDPMASPVLVEWGRNLATQWNCGFVAVDNTDDVNVDVALSLLIRELVEKEKLLSKHHSHHSTHGGNKSGSKSHSRKKSTSSGGSGSSSIWKIMK</sequence>
<dbReference type="OMA" id="YFFVYSA"/>
<evidence type="ECO:0000313" key="2">
    <source>
        <dbReference type="EMBL" id="CCC67688.1"/>
    </source>
</evidence>
<gene>
    <name evidence="2" type="primary">NCAS0A11300</name>
    <name evidence="2" type="ordered locus">NCAS_0A11300</name>
</gene>
<dbReference type="AlphaFoldDB" id="G0V890"/>
<accession>G0V890</accession>
<dbReference type="GeneID" id="96901167"/>
<keyword evidence="3" id="KW-1185">Reference proteome</keyword>
<dbReference type="Gene3D" id="3.40.50.300">
    <property type="entry name" value="P-loop containing nucleotide triphosphate hydrolases"/>
    <property type="match status" value="1"/>
</dbReference>
<dbReference type="EMBL" id="HE576752">
    <property type="protein sequence ID" value="CCC67688.1"/>
    <property type="molecule type" value="Genomic_DNA"/>
</dbReference>
<organism evidence="2 3">
    <name type="scientific">Naumovozyma castellii</name>
    <name type="common">Yeast</name>
    <name type="synonym">Saccharomyces castellii</name>
    <dbReference type="NCBI Taxonomy" id="27288"/>
    <lineage>
        <taxon>Eukaryota</taxon>
        <taxon>Fungi</taxon>
        <taxon>Dikarya</taxon>
        <taxon>Ascomycota</taxon>
        <taxon>Saccharomycotina</taxon>
        <taxon>Saccharomycetes</taxon>
        <taxon>Saccharomycetales</taxon>
        <taxon>Saccharomycetaceae</taxon>
        <taxon>Naumovozyma</taxon>
    </lineage>
</organism>
<dbReference type="HOGENOM" id="CLU_674749_0_0_1"/>
<dbReference type="Proteomes" id="UP000001640">
    <property type="component" value="Chromosome 1"/>
</dbReference>
<reference key="2">
    <citation type="submission" date="2011-08" db="EMBL/GenBank/DDBJ databases">
        <title>Genome sequence of Naumovozyma castellii.</title>
        <authorList>
            <person name="Gordon J.L."/>
            <person name="Armisen D."/>
            <person name="Proux-Wera E."/>
            <person name="OhEigeartaigh S.S."/>
            <person name="Byrne K.P."/>
            <person name="Wolfe K.H."/>
        </authorList>
    </citation>
    <scope>NUCLEOTIDE SEQUENCE</scope>
    <source>
        <strain>Type strain:CBS 4309</strain>
    </source>
</reference>
<dbReference type="SUPFAM" id="SSF52540">
    <property type="entry name" value="P-loop containing nucleoside triphosphate hydrolases"/>
    <property type="match status" value="1"/>
</dbReference>
<dbReference type="OrthoDB" id="3995714at2759"/>
<dbReference type="InterPro" id="IPR027417">
    <property type="entry name" value="P-loop_NTPase"/>
</dbReference>
<name>G0V890_NAUCA</name>
<dbReference type="eggNOG" id="ENOG502QVZN">
    <property type="taxonomic scope" value="Eukaryota"/>
</dbReference>
<dbReference type="FunCoup" id="G0V890">
    <property type="interactions" value="18"/>
</dbReference>
<feature type="region of interest" description="Disordered" evidence="1">
    <location>
        <begin position="432"/>
        <end position="473"/>
    </location>
</feature>
<reference evidence="2 3" key="1">
    <citation type="journal article" date="2011" name="Proc. Natl. Acad. Sci. U.S.A.">
        <title>Evolutionary erosion of yeast sex chromosomes by mating-type switching accidents.</title>
        <authorList>
            <person name="Gordon J.L."/>
            <person name="Armisen D."/>
            <person name="Proux-Wera E."/>
            <person name="Oheigeartaigh S.S."/>
            <person name="Byrne K.P."/>
            <person name="Wolfe K.H."/>
        </authorList>
    </citation>
    <scope>NUCLEOTIDE SEQUENCE [LARGE SCALE GENOMIC DNA]</scope>
    <source>
        <strain evidence="3">ATCC 76901 / BCRC 22586 / CBS 4309 / NBRC 1992 / NRRL Y-12630</strain>
    </source>
</reference>
<dbReference type="KEGG" id="ncs:NCAS_0A11300"/>
<evidence type="ECO:0000256" key="1">
    <source>
        <dbReference type="SAM" id="MobiDB-lite"/>
    </source>
</evidence>